<dbReference type="PROSITE" id="PS51352">
    <property type="entry name" value="THIOREDOXIN_2"/>
    <property type="match status" value="1"/>
</dbReference>
<feature type="transmembrane region" description="Helical" evidence="7">
    <location>
        <begin position="223"/>
        <end position="246"/>
    </location>
</feature>
<protein>
    <submittedName>
        <fullName evidence="9">Cytochrome C biogenesis protein</fullName>
    </submittedName>
</protein>
<name>A0A4Y9SV16_9BURK</name>
<feature type="transmembrane region" description="Helical" evidence="7">
    <location>
        <begin position="6"/>
        <end position="25"/>
    </location>
</feature>
<keyword evidence="4" id="KW-0201">Cytochrome c-type biogenesis</keyword>
<proteinExistence type="predicted"/>
<dbReference type="RefSeq" id="WP_135200420.1">
    <property type="nucleotide sequence ID" value="NZ_SPVG01000042.1"/>
</dbReference>
<feature type="domain" description="Thioredoxin" evidence="8">
    <location>
        <begin position="266"/>
        <end position="412"/>
    </location>
</feature>
<dbReference type="InterPro" id="IPR003834">
    <property type="entry name" value="Cyt_c_assmbl_TM_dom"/>
</dbReference>
<comment type="caution">
    <text evidence="9">The sequence shown here is derived from an EMBL/GenBank/DDBJ whole genome shotgun (WGS) entry which is preliminary data.</text>
</comment>
<reference evidence="9 10" key="1">
    <citation type="submission" date="2019-03" db="EMBL/GenBank/DDBJ databases">
        <title>Draft Genome Sequence of Duganella callidus sp. nov., a Novel Duganella Species Isolated from Cultivated Soil.</title>
        <authorList>
            <person name="Raths R."/>
            <person name="Peta V."/>
            <person name="Bucking H."/>
        </authorList>
    </citation>
    <scope>NUCLEOTIDE SEQUENCE [LARGE SCALE GENOMIC DNA]</scope>
    <source>
        <strain evidence="9 10">DN04</strain>
    </source>
</reference>
<feature type="transmembrane region" description="Helical" evidence="7">
    <location>
        <begin position="46"/>
        <end position="66"/>
    </location>
</feature>
<feature type="transmembrane region" description="Helical" evidence="7">
    <location>
        <begin position="131"/>
        <end position="154"/>
    </location>
</feature>
<evidence type="ECO:0000256" key="3">
    <source>
        <dbReference type="ARBA" id="ARBA00022692"/>
    </source>
</evidence>
<evidence type="ECO:0000259" key="8">
    <source>
        <dbReference type="PROSITE" id="PS51352"/>
    </source>
</evidence>
<dbReference type="GO" id="GO:0017004">
    <property type="term" value="P:cytochrome complex assembly"/>
    <property type="evidence" value="ECO:0007669"/>
    <property type="project" value="UniProtKB-KW"/>
</dbReference>
<dbReference type="Gene3D" id="3.40.30.10">
    <property type="entry name" value="Glutaredoxin"/>
    <property type="match status" value="1"/>
</dbReference>
<dbReference type="OrthoDB" id="9811036at2"/>
<evidence type="ECO:0000256" key="5">
    <source>
        <dbReference type="ARBA" id="ARBA00022989"/>
    </source>
</evidence>
<keyword evidence="3 7" id="KW-0812">Transmembrane</keyword>
<accession>A0A4Y9SV16</accession>
<sequence>MLTMLAAAFIGGLILNCMPCVFPVISLKAFGLIRHLHDRRAVRIEGLAFLTGVVVTMLLLGAALLAARASGAAVGWGFQLQSPALIAALALIMLALALNMMGVFEIGLAAQRLGGIAGPRDGPLGAALTGALAIIVATPCTAPFMAGAVGAALLRPPVEGMAIFLALALGFAAPFTAIALVPACARLLPKPGPWMAILKHVLAFPMLAAAAWLAWVLDQQAGATALATLLASAVVLGFAAWLYGLAQQRRLSGLYYRPQLALAVLLVAGLAVPLAGLPTTSDSHSKANTAVAGDAPLARPSVWTPQAVSAERGHGKPIFVNFTASWCITCQVNDKAALSTSAVKAAMARTGTIYMVADSTKYNPDIDQAINEFGRGGLPVYVVYPADGGEPVLLPQLLSPDIVVSALEKAAKKRS</sequence>
<evidence type="ECO:0000256" key="7">
    <source>
        <dbReference type="SAM" id="Phobius"/>
    </source>
</evidence>
<dbReference type="AlphaFoldDB" id="A0A4Y9SV16"/>
<evidence type="ECO:0000256" key="2">
    <source>
        <dbReference type="ARBA" id="ARBA00022475"/>
    </source>
</evidence>
<dbReference type="InterPro" id="IPR036249">
    <property type="entry name" value="Thioredoxin-like_sf"/>
</dbReference>
<feature type="transmembrane region" description="Helical" evidence="7">
    <location>
        <begin position="197"/>
        <end position="217"/>
    </location>
</feature>
<evidence type="ECO:0000256" key="4">
    <source>
        <dbReference type="ARBA" id="ARBA00022748"/>
    </source>
</evidence>
<dbReference type="GO" id="GO:0005886">
    <property type="term" value="C:plasma membrane"/>
    <property type="evidence" value="ECO:0007669"/>
    <property type="project" value="UniProtKB-SubCell"/>
</dbReference>
<comment type="subcellular location">
    <subcellularLocation>
        <location evidence="1">Cell membrane</location>
        <topology evidence="1">Multi-pass membrane protein</topology>
    </subcellularLocation>
</comment>
<feature type="transmembrane region" description="Helical" evidence="7">
    <location>
        <begin position="160"/>
        <end position="185"/>
    </location>
</feature>
<keyword evidence="10" id="KW-1185">Reference proteome</keyword>
<gene>
    <name evidence="9" type="ORF">E4L98_04715</name>
</gene>
<evidence type="ECO:0000256" key="1">
    <source>
        <dbReference type="ARBA" id="ARBA00004651"/>
    </source>
</evidence>
<dbReference type="Pfam" id="PF02683">
    <property type="entry name" value="DsbD_TM"/>
    <property type="match status" value="1"/>
</dbReference>
<dbReference type="PANTHER" id="PTHR32234:SF3">
    <property type="entry name" value="SUPPRESSION OF COPPER SENSITIVITY PROTEIN"/>
    <property type="match status" value="1"/>
</dbReference>
<evidence type="ECO:0000256" key="6">
    <source>
        <dbReference type="ARBA" id="ARBA00023136"/>
    </source>
</evidence>
<dbReference type="PANTHER" id="PTHR32234">
    <property type="entry name" value="THIOL:DISULFIDE INTERCHANGE PROTEIN DSBD"/>
    <property type="match status" value="1"/>
</dbReference>
<keyword evidence="2" id="KW-1003">Cell membrane</keyword>
<keyword evidence="6 7" id="KW-0472">Membrane</keyword>
<feature type="transmembrane region" description="Helical" evidence="7">
    <location>
        <begin position="86"/>
        <end position="110"/>
    </location>
</feature>
<dbReference type="Pfam" id="PF13899">
    <property type="entry name" value="Thioredoxin_7"/>
    <property type="match status" value="1"/>
</dbReference>
<dbReference type="SUPFAM" id="SSF52833">
    <property type="entry name" value="Thioredoxin-like"/>
    <property type="match status" value="1"/>
</dbReference>
<dbReference type="Proteomes" id="UP000297729">
    <property type="component" value="Unassembled WGS sequence"/>
</dbReference>
<feature type="transmembrane region" description="Helical" evidence="7">
    <location>
        <begin position="258"/>
        <end position="277"/>
    </location>
</feature>
<dbReference type="GO" id="GO:0015035">
    <property type="term" value="F:protein-disulfide reductase activity"/>
    <property type="evidence" value="ECO:0007669"/>
    <property type="project" value="TreeGrafter"/>
</dbReference>
<keyword evidence="5 7" id="KW-1133">Transmembrane helix</keyword>
<evidence type="ECO:0000313" key="10">
    <source>
        <dbReference type="Proteomes" id="UP000297729"/>
    </source>
</evidence>
<dbReference type="InterPro" id="IPR035671">
    <property type="entry name" value="DsbD_gamma"/>
</dbReference>
<dbReference type="EMBL" id="SPVG01000042">
    <property type="protein sequence ID" value="TFW29054.1"/>
    <property type="molecule type" value="Genomic_DNA"/>
</dbReference>
<organism evidence="9 10">
    <name type="scientific">Duganella callida</name>
    <dbReference type="NCBI Taxonomy" id="2561932"/>
    <lineage>
        <taxon>Bacteria</taxon>
        <taxon>Pseudomonadati</taxon>
        <taxon>Pseudomonadota</taxon>
        <taxon>Betaproteobacteria</taxon>
        <taxon>Burkholderiales</taxon>
        <taxon>Oxalobacteraceae</taxon>
        <taxon>Telluria group</taxon>
        <taxon>Duganella</taxon>
    </lineage>
</organism>
<evidence type="ECO:0000313" key="9">
    <source>
        <dbReference type="EMBL" id="TFW29054.1"/>
    </source>
</evidence>
<dbReference type="CDD" id="cd02953">
    <property type="entry name" value="DsbDgamma"/>
    <property type="match status" value="1"/>
</dbReference>
<dbReference type="InterPro" id="IPR013766">
    <property type="entry name" value="Thioredoxin_domain"/>
</dbReference>
<dbReference type="GO" id="GO:0045454">
    <property type="term" value="P:cell redox homeostasis"/>
    <property type="evidence" value="ECO:0007669"/>
    <property type="project" value="TreeGrafter"/>
</dbReference>